<reference evidence="1" key="1">
    <citation type="journal article" date="2013" name="BMC Genomics">
        <title>Unscrambling butterfly oogenesis.</title>
        <authorList>
            <person name="Carter J.M."/>
            <person name="Baker S.C."/>
            <person name="Pink R."/>
            <person name="Carter D.R."/>
            <person name="Collins A."/>
            <person name="Tomlin J."/>
            <person name="Gibbs M."/>
            <person name="Breuker C.J."/>
        </authorList>
    </citation>
    <scope>NUCLEOTIDE SEQUENCE</scope>
    <source>
        <tissue evidence="1">Ovary</tissue>
    </source>
</reference>
<accession>S4P9A1</accession>
<feature type="non-terminal residue" evidence="1">
    <location>
        <position position="92"/>
    </location>
</feature>
<organism evidence="1">
    <name type="scientific">Pararge aegeria</name>
    <name type="common">speckled wood butterfly</name>
    <dbReference type="NCBI Taxonomy" id="116150"/>
    <lineage>
        <taxon>Eukaryota</taxon>
        <taxon>Metazoa</taxon>
        <taxon>Ecdysozoa</taxon>
        <taxon>Arthropoda</taxon>
        <taxon>Hexapoda</taxon>
        <taxon>Insecta</taxon>
        <taxon>Pterygota</taxon>
        <taxon>Neoptera</taxon>
        <taxon>Endopterygota</taxon>
        <taxon>Lepidoptera</taxon>
        <taxon>Glossata</taxon>
        <taxon>Ditrysia</taxon>
        <taxon>Papilionoidea</taxon>
        <taxon>Nymphalidae</taxon>
        <taxon>Satyrinae</taxon>
        <taxon>Satyrini</taxon>
        <taxon>Parargina</taxon>
        <taxon>Pararge</taxon>
    </lineage>
</organism>
<keyword evidence="1" id="KW-0808">Transferase</keyword>
<name>S4P9A1_9NEOP</name>
<dbReference type="GO" id="GO:0016301">
    <property type="term" value="F:kinase activity"/>
    <property type="evidence" value="ECO:0007669"/>
    <property type="project" value="UniProtKB-KW"/>
</dbReference>
<evidence type="ECO:0000313" key="1">
    <source>
        <dbReference type="EMBL" id="JAA85658.1"/>
    </source>
</evidence>
<feature type="non-terminal residue" evidence="1">
    <location>
        <position position="1"/>
    </location>
</feature>
<dbReference type="AlphaFoldDB" id="S4P9A1"/>
<reference evidence="1" key="2">
    <citation type="submission" date="2013-05" db="EMBL/GenBank/DDBJ databases">
        <authorList>
            <person name="Carter J.-M."/>
            <person name="Baker S.C."/>
            <person name="Pink R."/>
            <person name="Carter D.R.F."/>
            <person name="Collins A."/>
            <person name="Tomlin J."/>
            <person name="Gibbs M."/>
            <person name="Breuker C.J."/>
        </authorList>
    </citation>
    <scope>NUCLEOTIDE SEQUENCE</scope>
    <source>
        <tissue evidence="1">Ovary</tissue>
    </source>
</reference>
<sequence length="92" mass="10731">WDSASIAVENLAKFHALSFAFAKYRPEEFEKLTADMLYEIGNPGDEPDENMMALWMTMVENAVGVVKEEHRERVRDFAMKNNLWNKFYKPIG</sequence>
<proteinExistence type="predicted"/>
<dbReference type="EMBL" id="GAIX01006902">
    <property type="protein sequence ID" value="JAA85658.1"/>
    <property type="molecule type" value="Transcribed_RNA"/>
</dbReference>
<dbReference type="Pfam" id="PF02958">
    <property type="entry name" value="EcKL"/>
    <property type="match status" value="1"/>
</dbReference>
<dbReference type="InterPro" id="IPR004119">
    <property type="entry name" value="EcKL"/>
</dbReference>
<protein>
    <submittedName>
        <fullName evidence="1">Ecdysteroid 22-kinase</fullName>
    </submittedName>
</protein>
<keyword evidence="1" id="KW-0418">Kinase</keyword>